<dbReference type="FunFam" id="1.20.1280.290:FF:000003">
    <property type="entry name" value="Bidirectional sugar transporter SWEET"/>
    <property type="match status" value="1"/>
</dbReference>
<evidence type="ECO:0000256" key="1">
    <source>
        <dbReference type="ARBA" id="ARBA00004651"/>
    </source>
</evidence>
<comment type="caution">
    <text evidence="14">The sequence shown here is derived from an EMBL/GenBank/DDBJ whole genome shotgun (WGS) entry which is preliminary data.</text>
</comment>
<feature type="transmembrane region" description="Helical" evidence="12">
    <location>
        <begin position="88"/>
        <end position="111"/>
    </location>
</feature>
<keyword evidence="6 12" id="KW-0812">Transmembrane</keyword>
<keyword evidence="9 12" id="KW-0472">Membrane</keyword>
<feature type="transmembrane region" description="Helical" evidence="12">
    <location>
        <begin position="64"/>
        <end position="82"/>
    </location>
</feature>
<feature type="region of interest" description="Disordered" evidence="13">
    <location>
        <begin position="268"/>
        <end position="303"/>
    </location>
</feature>
<evidence type="ECO:0000256" key="12">
    <source>
        <dbReference type="RuleBase" id="RU910715"/>
    </source>
</evidence>
<comment type="subcellular location">
    <subcellularLocation>
        <location evidence="1">Cell membrane</location>
        <topology evidence="1">Multi-pass membrane protein</topology>
    </subcellularLocation>
</comment>
<name>A0A833QBD1_9POAL</name>
<dbReference type="Gene3D" id="1.20.1280.290">
    <property type="match status" value="2"/>
</dbReference>
<dbReference type="GO" id="GO:0005886">
    <property type="term" value="C:plasma membrane"/>
    <property type="evidence" value="ECO:0007669"/>
    <property type="project" value="UniProtKB-SubCell"/>
</dbReference>
<dbReference type="PANTHER" id="PTHR10791">
    <property type="entry name" value="RAG1-ACTIVATING PROTEIN 1"/>
    <property type="match status" value="1"/>
</dbReference>
<feature type="transmembrane region" description="Helical" evidence="12">
    <location>
        <begin position="123"/>
        <end position="145"/>
    </location>
</feature>
<evidence type="ECO:0000256" key="7">
    <source>
        <dbReference type="ARBA" id="ARBA00022737"/>
    </source>
</evidence>
<dbReference type="GO" id="GO:0051119">
    <property type="term" value="F:sugar transmembrane transporter activity"/>
    <property type="evidence" value="ECO:0007669"/>
    <property type="project" value="InterPro"/>
</dbReference>
<keyword evidence="7" id="KW-0677">Repeat</keyword>
<dbReference type="EMBL" id="SWLB01000023">
    <property type="protein sequence ID" value="KAF3323605.1"/>
    <property type="molecule type" value="Genomic_DNA"/>
</dbReference>
<evidence type="ECO:0000256" key="3">
    <source>
        <dbReference type="ARBA" id="ARBA00022448"/>
    </source>
</evidence>
<proteinExistence type="inferred from homology"/>
<protein>
    <recommendedName>
        <fullName evidence="12">Bidirectional sugar transporter SWEET</fullName>
    </recommendedName>
</protein>
<comment type="function">
    <text evidence="10">Mediates both low-affinity uptake and efflux of sugar across the plasma membrane.</text>
</comment>
<keyword evidence="8 12" id="KW-1133">Transmembrane helix</keyword>
<evidence type="ECO:0000256" key="8">
    <source>
        <dbReference type="ARBA" id="ARBA00022989"/>
    </source>
</evidence>
<dbReference type="PANTHER" id="PTHR10791:SF22">
    <property type="entry name" value="BIDIRECTIONAL SUGAR TRANSPORTER SWEET11"/>
    <property type="match status" value="1"/>
</dbReference>
<feature type="transmembrane region" description="Helical" evidence="12">
    <location>
        <begin position="151"/>
        <end position="175"/>
    </location>
</feature>
<evidence type="ECO:0000256" key="4">
    <source>
        <dbReference type="ARBA" id="ARBA00022475"/>
    </source>
</evidence>
<feature type="compositionally biased region" description="Basic and acidic residues" evidence="13">
    <location>
        <begin position="268"/>
        <end position="296"/>
    </location>
</feature>
<comment type="subunit">
    <text evidence="11">Forms homooligomers and/or heterooligomers.</text>
</comment>
<comment type="function">
    <text evidence="12">Mediates both low-affinity uptake and efflux of sugar across the membrane.</text>
</comment>
<comment type="caution">
    <text evidence="12">Lacks conserved residue(s) required for the propagation of feature annotation.</text>
</comment>
<evidence type="ECO:0000313" key="15">
    <source>
        <dbReference type="Proteomes" id="UP000623129"/>
    </source>
</evidence>
<keyword evidence="3 12" id="KW-0813">Transport</keyword>
<dbReference type="Pfam" id="PF03083">
    <property type="entry name" value="MtN3_slv"/>
    <property type="match status" value="2"/>
</dbReference>
<evidence type="ECO:0000256" key="13">
    <source>
        <dbReference type="SAM" id="MobiDB-lite"/>
    </source>
</evidence>
<gene>
    <name evidence="14" type="ORF">FCM35_KLT12336</name>
</gene>
<reference evidence="14" key="1">
    <citation type="submission" date="2020-01" db="EMBL/GenBank/DDBJ databases">
        <title>Genome sequence of Kobresia littledalei, the first chromosome-level genome in the family Cyperaceae.</title>
        <authorList>
            <person name="Qu G."/>
        </authorList>
    </citation>
    <scope>NUCLEOTIDE SEQUENCE</scope>
    <source>
        <strain evidence="14">C.B.Clarke</strain>
        <tissue evidence="14">Leaf</tissue>
    </source>
</reference>
<evidence type="ECO:0000256" key="6">
    <source>
        <dbReference type="ARBA" id="ARBA00022692"/>
    </source>
</evidence>
<evidence type="ECO:0000256" key="10">
    <source>
        <dbReference type="ARBA" id="ARBA00037238"/>
    </source>
</evidence>
<feature type="transmembrane region" description="Helical" evidence="12">
    <location>
        <begin position="210"/>
        <end position="231"/>
    </location>
</feature>
<accession>A0A833QBD1</accession>
<feature type="transmembrane region" description="Helical" evidence="12">
    <location>
        <begin position="182"/>
        <end position="204"/>
    </location>
</feature>
<evidence type="ECO:0000256" key="11">
    <source>
        <dbReference type="ARBA" id="ARBA00038715"/>
    </source>
</evidence>
<sequence length="303" mass="34442">MIYAHTNTPCQAHEPKGARTRITHHLTYKVKHAVATSQGLKRIPPFLPTFYRVYRKKSTEGFQCVPYVVALFSAMLWIYYALLKPNSYLLITINTVGCIIETAYIIVYLIYAPKKAKICTAKLLLVLNVGLFGLILVLTLLLSRGRDRIRILGWVCVGFSISVFVAPLSIIRLVIRTKSVEFMPFSLSFFLTVSAVIWFSYGLLTKDKYIALPNVVGFVFGIIQMVLYTVYKQSKQLDPATEIKLPEHAIEIAKLGPTEKTFGVHPIEEHEHNSDQDNRNARDDDNNNSNKCRENNEEQTIEV</sequence>
<dbReference type="InterPro" id="IPR004316">
    <property type="entry name" value="SWEET_rpt"/>
</dbReference>
<dbReference type="OrthoDB" id="409725at2759"/>
<keyword evidence="15" id="KW-1185">Reference proteome</keyword>
<dbReference type="InterPro" id="IPR047664">
    <property type="entry name" value="SWEET"/>
</dbReference>
<evidence type="ECO:0000313" key="14">
    <source>
        <dbReference type="EMBL" id="KAF3323605.1"/>
    </source>
</evidence>
<keyword evidence="5 12" id="KW-0762">Sugar transport</keyword>
<evidence type="ECO:0000256" key="9">
    <source>
        <dbReference type="ARBA" id="ARBA00023136"/>
    </source>
</evidence>
<evidence type="ECO:0000256" key="5">
    <source>
        <dbReference type="ARBA" id="ARBA00022597"/>
    </source>
</evidence>
<dbReference type="FunFam" id="1.20.1280.290:FF:000001">
    <property type="entry name" value="Bidirectional sugar transporter SWEET"/>
    <property type="match status" value="1"/>
</dbReference>
<comment type="similarity">
    <text evidence="2 12">Belongs to the SWEET sugar transporter family.</text>
</comment>
<dbReference type="AlphaFoldDB" id="A0A833QBD1"/>
<keyword evidence="4" id="KW-1003">Cell membrane</keyword>
<dbReference type="Proteomes" id="UP000623129">
    <property type="component" value="Unassembled WGS sequence"/>
</dbReference>
<evidence type="ECO:0000256" key="2">
    <source>
        <dbReference type="ARBA" id="ARBA00007809"/>
    </source>
</evidence>
<organism evidence="14 15">
    <name type="scientific">Carex littledalei</name>
    <dbReference type="NCBI Taxonomy" id="544730"/>
    <lineage>
        <taxon>Eukaryota</taxon>
        <taxon>Viridiplantae</taxon>
        <taxon>Streptophyta</taxon>
        <taxon>Embryophyta</taxon>
        <taxon>Tracheophyta</taxon>
        <taxon>Spermatophyta</taxon>
        <taxon>Magnoliopsida</taxon>
        <taxon>Liliopsida</taxon>
        <taxon>Poales</taxon>
        <taxon>Cyperaceae</taxon>
        <taxon>Cyperoideae</taxon>
        <taxon>Cariceae</taxon>
        <taxon>Carex</taxon>
        <taxon>Carex subgen. Euthyceras</taxon>
    </lineage>
</organism>